<comment type="caution">
    <text evidence="3">The sequence shown here is derived from an EMBL/GenBank/DDBJ whole genome shotgun (WGS) entry which is preliminary data.</text>
</comment>
<evidence type="ECO:0000313" key="4">
    <source>
        <dbReference type="Proteomes" id="UP000031971"/>
    </source>
</evidence>
<dbReference type="AlphaFoldDB" id="A0A0C2YXI7"/>
<name>A0A0C2YXI7_PARME</name>
<feature type="region of interest" description="Disordered" evidence="1">
    <location>
        <begin position="13"/>
        <end position="40"/>
    </location>
</feature>
<evidence type="ECO:0000256" key="1">
    <source>
        <dbReference type="SAM" id="MobiDB-lite"/>
    </source>
</evidence>
<protein>
    <recommendedName>
        <fullName evidence="5">DUF2946 domain-containing protein</fullName>
    </recommendedName>
</protein>
<dbReference type="Proteomes" id="UP000031971">
    <property type="component" value="Unassembled WGS sequence"/>
</dbReference>
<sequence length="102" mass="10170">MLVLAVAAWSGAAQADETAHHPAGAHADHSMPCHPDGAPAPKAKAGEKGCCLFSGCAAASIALPGMTEASPVDFTVVAPVTAHPQRLVTQAQSGPPAEPPRT</sequence>
<organism evidence="3 4">
    <name type="scientific">Paramagnetospirillum magnetotacticum MS-1</name>
    <dbReference type="NCBI Taxonomy" id="272627"/>
    <lineage>
        <taxon>Bacteria</taxon>
        <taxon>Pseudomonadati</taxon>
        <taxon>Pseudomonadota</taxon>
        <taxon>Alphaproteobacteria</taxon>
        <taxon>Rhodospirillales</taxon>
        <taxon>Magnetospirillaceae</taxon>
        <taxon>Paramagnetospirillum</taxon>
    </lineage>
</organism>
<evidence type="ECO:0000256" key="2">
    <source>
        <dbReference type="SAM" id="SignalP"/>
    </source>
</evidence>
<reference evidence="3 4" key="1">
    <citation type="submission" date="2015-01" db="EMBL/GenBank/DDBJ databases">
        <title>Genome Sequence of Magnetospirillum magnetotacticum Strain MS-1.</title>
        <authorList>
            <person name="Marinov G.K."/>
            <person name="Smalley M.D."/>
            <person name="DeSalvo G."/>
        </authorList>
    </citation>
    <scope>NUCLEOTIDE SEQUENCE [LARGE SCALE GENOMIC DNA]</scope>
    <source>
        <strain evidence="3 4">MS-1</strain>
    </source>
</reference>
<evidence type="ECO:0000313" key="3">
    <source>
        <dbReference type="EMBL" id="KIL99823.1"/>
    </source>
</evidence>
<dbReference type="EMBL" id="JXSL01000020">
    <property type="protein sequence ID" value="KIL99823.1"/>
    <property type="molecule type" value="Genomic_DNA"/>
</dbReference>
<feature type="chain" id="PRO_5013153186" description="DUF2946 domain-containing protein" evidence="2">
    <location>
        <begin position="16"/>
        <end position="102"/>
    </location>
</feature>
<feature type="signal peptide" evidence="2">
    <location>
        <begin position="1"/>
        <end position="15"/>
    </location>
</feature>
<keyword evidence="4" id="KW-1185">Reference proteome</keyword>
<keyword evidence="2" id="KW-0732">Signal</keyword>
<gene>
    <name evidence="3" type="ORF">CCC_02612</name>
</gene>
<accession>A0A0C2YXI7</accession>
<proteinExistence type="predicted"/>
<evidence type="ECO:0008006" key="5">
    <source>
        <dbReference type="Google" id="ProtNLM"/>
    </source>
</evidence>
<dbReference type="STRING" id="272627.CCC_02612"/>